<protein>
    <submittedName>
        <fullName evidence="3">Gliding motility-associated C-terminal domain-containing protein</fullName>
    </submittedName>
</protein>
<feature type="signal peptide" evidence="1">
    <location>
        <begin position="1"/>
        <end position="29"/>
    </location>
</feature>
<feature type="domain" description="Ig-like" evidence="2">
    <location>
        <begin position="1205"/>
        <end position="1284"/>
    </location>
</feature>
<gene>
    <name evidence="3" type="ORF">E1J38_003205</name>
</gene>
<feature type="domain" description="Ig-like" evidence="2">
    <location>
        <begin position="804"/>
        <end position="879"/>
    </location>
</feature>
<dbReference type="Pfam" id="PF13585">
    <property type="entry name" value="CHU_C"/>
    <property type="match status" value="1"/>
</dbReference>
<dbReference type="EMBL" id="SMZJ02000002">
    <property type="protein sequence ID" value="TWO33798.1"/>
    <property type="molecule type" value="Genomic_DNA"/>
</dbReference>
<feature type="chain" id="PRO_5022775319" evidence="1">
    <location>
        <begin position="30"/>
        <end position="1386"/>
    </location>
</feature>
<evidence type="ECO:0000313" key="4">
    <source>
        <dbReference type="Proteomes" id="UP000295814"/>
    </source>
</evidence>
<accession>A0A562YGW6</accession>
<dbReference type="Pfam" id="PF19081">
    <property type="entry name" value="Ig_7"/>
    <property type="match status" value="2"/>
</dbReference>
<evidence type="ECO:0000313" key="3">
    <source>
        <dbReference type="EMBL" id="TWO33798.1"/>
    </source>
</evidence>
<dbReference type="NCBIfam" id="TIGR04131">
    <property type="entry name" value="Bac_Flav_CTERM"/>
    <property type="match status" value="1"/>
</dbReference>
<reference evidence="3 4" key="1">
    <citation type="submission" date="2019-07" db="EMBL/GenBank/DDBJ databases">
        <title>Seonamhaeicola sp. W255 draft genome.</title>
        <authorList>
            <person name="Zhang X.-Y."/>
            <person name="Zhang R."/>
            <person name="Zhong Y.-L."/>
            <person name="Du Z.-J."/>
        </authorList>
    </citation>
    <scope>NUCLEOTIDE SEQUENCE [LARGE SCALE GENOMIC DNA]</scope>
    <source>
        <strain evidence="3 4">W255</strain>
    </source>
</reference>
<dbReference type="InterPro" id="IPR026341">
    <property type="entry name" value="T9SS_type_B"/>
</dbReference>
<keyword evidence="4" id="KW-1185">Reference proteome</keyword>
<proteinExistence type="predicted"/>
<organism evidence="3 4">
    <name type="scientific">Seonamhaeicola sediminis</name>
    <dbReference type="NCBI Taxonomy" id="2528206"/>
    <lineage>
        <taxon>Bacteria</taxon>
        <taxon>Pseudomonadati</taxon>
        <taxon>Bacteroidota</taxon>
        <taxon>Flavobacteriia</taxon>
        <taxon>Flavobacteriales</taxon>
        <taxon>Flavobacteriaceae</taxon>
    </lineage>
</organism>
<name>A0A562YGW6_9FLAO</name>
<dbReference type="RefSeq" id="WP_133355878.1">
    <property type="nucleotide sequence ID" value="NZ_SMZJ02000002.1"/>
</dbReference>
<dbReference type="InterPro" id="IPR044023">
    <property type="entry name" value="Ig_7"/>
</dbReference>
<sequence>MTTKPSFKKVLRKTFFILTFLWTSYSSFAQCPTITDPSPTICNASGYTFANLTSDYATDNGSGIVWYSASTGGSTFNPNELVEEGIYYADDNSGTCGSRAPISVSFQLSPSNQNLDQIYCSNENATIQTYIDDVLQASIPPAGSVSIYYDFNLTNLANTTDALIGGAANYYIVFIDNGGCESQIKIGQVGVFTSPQDPTPLSNQQFCSTGNPMVGNLDPGTTSTNINWYENLDALGDPIPPALSSLTALVNGNTYYVQVDDIFCVSNPVAVTVAIDTPVDPGTPGTLEYCNDNLPASDFNLFDELGGTPDTTGTWSGPIATSNGHLGTVNLSTLTGGNYTFTYTVPSNGMCPDGISSVSITVYETLTSGIPSGLNPATFCESQLPIGFDLFTLLSGFDPNGQWAQGTLSTDPVVTSSIDLSGFTPGTYNFTYSQNLAPSPCLEESTTVQVTVLQDPNAGNAVNQTFCENDLASNSPFNLFDALDGSQDHNSGTWTDASNVTISNSIDITGFTVAGSPYTFNYTIDNGSCFDTEPITITIEPAPESGILVSSFPDYCEGEAPSSYNLFDLLEGEDQTGTWYVGTDNTGTTISNSVDLSGYTPGIYDFTFDVDAIGSCDDVLVSVSVTINPLPNTGNPTPATFCENDLAPNSPLSLLGQLSGQDAGGNWSDDDTTGALNGTDVDLTLLSVGSYNFTYSITDLNGCSNSSTVVVTVDDAPESGTPNGSLELCAAELTAGQTVNLFDLLEDEDQTGTWNDDDTTGALSGNTLTVDGLADGTYNFTYDVTSIGTCDDVLVTVTVVINDPPPPTASPSQSFCDTGTIGDITVTGTNIQWYDQATGGTPLSNTVDLTDGGTYYASQTDPITGCESSIRTLVTASVNQTPVAGNPVTPITECNNNANIDLFTTLDGTQDTGGVWQDIDGTGAVSGSTLDGTMLAAGTYNFTYFIAANSPCLDASVNVVLTIEESFNPGTSASINLCSDSGTTDLFPLLGGADIGGSWSPILTSGTGVFDPALDAAGVYTYSLDNTCGTVSSTVTVTITQIANAGTDNSVTICIADGPTDLFSYLGGADTGGTWSPTLASGTGEFDPLVDVDGDYTYTILPTTPCDVGASAIITVAVGDSVAPTVINPNPSYCKVDNPTIGDLDSNLSATGTIMWYADATLTIVLQPTDPLIDGEDYFATQTGTSGCPSSTSVQVDVTVSDTPTPTLEDTNMEYCINDEPTIMNLTNNIAEYSSNANNVNWYDSETGGSALSSAIELSNATTYYAVLIDPITGCESSTRLPVTPDLTGCDVARLPDGFSPNGDGINDTYDYDNLDILYPNFEMEIYNRYGNIVYKGNASTPRFNGKSNQSSTMGSGNLPVGVYYYIFNFNDGVNKPKQGRLYLNR</sequence>
<dbReference type="Proteomes" id="UP000295814">
    <property type="component" value="Unassembled WGS sequence"/>
</dbReference>
<evidence type="ECO:0000256" key="1">
    <source>
        <dbReference type="SAM" id="SignalP"/>
    </source>
</evidence>
<keyword evidence="1" id="KW-0732">Signal</keyword>
<comment type="caution">
    <text evidence="3">The sequence shown here is derived from an EMBL/GenBank/DDBJ whole genome shotgun (WGS) entry which is preliminary data.</text>
</comment>
<dbReference type="OrthoDB" id="1236981at2"/>
<evidence type="ECO:0000259" key="2">
    <source>
        <dbReference type="Pfam" id="PF19081"/>
    </source>
</evidence>